<proteinExistence type="inferred from homology"/>
<keyword evidence="2" id="KW-0472">Membrane</keyword>
<dbReference type="GeneID" id="76423750"/>
<feature type="transmembrane region" description="Helical" evidence="2">
    <location>
        <begin position="528"/>
        <end position="547"/>
    </location>
</feature>
<dbReference type="RefSeq" id="WP_265582314.1">
    <property type="nucleotide sequence ID" value="NZ_CP036172.1"/>
</dbReference>
<keyword evidence="5" id="KW-1185">Reference proteome</keyword>
<protein>
    <submittedName>
        <fullName evidence="4">AarF/ABC1/UbiB kinase family protein</fullName>
    </submittedName>
</protein>
<dbReference type="PANTHER" id="PTHR10566:SF113">
    <property type="entry name" value="PROTEIN ACTIVITY OF BC1 COMPLEX KINASE 7, CHLOROPLASTIC"/>
    <property type="match status" value="1"/>
</dbReference>
<dbReference type="InterPro" id="IPR011009">
    <property type="entry name" value="Kinase-like_dom_sf"/>
</dbReference>
<comment type="similarity">
    <text evidence="1">Belongs to the protein kinase superfamily. ADCK protein kinase family.</text>
</comment>
<dbReference type="Proteomes" id="UP001042704">
    <property type="component" value="Chromosome"/>
</dbReference>
<dbReference type="EMBL" id="CP036172">
    <property type="protein sequence ID" value="QSZ66946.1"/>
    <property type="molecule type" value="Genomic_DNA"/>
</dbReference>
<dbReference type="AlphaFoldDB" id="A0A8A3S5P2"/>
<dbReference type="KEGG" id="maqe:RJ40_05280"/>
<organism evidence="4 5">
    <name type="scientific">Methanofollis aquaemaris</name>
    <dbReference type="NCBI Taxonomy" id="126734"/>
    <lineage>
        <taxon>Archaea</taxon>
        <taxon>Methanobacteriati</taxon>
        <taxon>Methanobacteriota</taxon>
        <taxon>Stenosarchaea group</taxon>
        <taxon>Methanomicrobia</taxon>
        <taxon>Methanomicrobiales</taxon>
        <taxon>Methanomicrobiaceae</taxon>
        <taxon>Methanofollis</taxon>
    </lineage>
</organism>
<dbReference type="InterPro" id="IPR050154">
    <property type="entry name" value="UbiB_kinase"/>
</dbReference>
<dbReference type="InterPro" id="IPR004147">
    <property type="entry name" value="ABC1_dom"/>
</dbReference>
<reference evidence="4" key="1">
    <citation type="journal article" date="2001" name="Int. J. Syst. Evol. Microbiol.">
        <title>Methanofollis aquaemaris sp. nov., a methanogen isolated from an aquaculture fish pond.</title>
        <authorList>
            <person name="Lai M.C."/>
            <person name="Chen S.C."/>
        </authorList>
    </citation>
    <scope>NUCLEOTIDE SEQUENCE</scope>
    <source>
        <strain evidence="4">N2F9704</strain>
    </source>
</reference>
<evidence type="ECO:0000313" key="5">
    <source>
        <dbReference type="Proteomes" id="UP001042704"/>
    </source>
</evidence>
<dbReference type="Pfam" id="PF03109">
    <property type="entry name" value="ABC1"/>
    <property type="match status" value="1"/>
</dbReference>
<keyword evidence="2" id="KW-0812">Transmembrane</keyword>
<dbReference type="PANTHER" id="PTHR10566">
    <property type="entry name" value="CHAPERONE-ACTIVITY OF BC1 COMPLEX CABC1 -RELATED"/>
    <property type="match status" value="1"/>
</dbReference>
<sequence length="550" mass="61229">MIRHLGRYREITGVLVKYGLGAVVDGIVPPSVRFGLWKRERADGTVPVYRRVRLALEELGPAFIKFGQILSTRRELLPQPLAEELTRLTDEVAPLPFETVRPVIEECCGPIEEAFASFDETPVAAASLAQVHRAVLKDGTEVAVKVQRPGIRKVIEEDLEILAALARRIERRYPDLAVYNPVGLVQEFALQIRRELDFVQEGKHAEVLAHNLKAFPRVVIPRIYWECSGPRLLTMTYIEGVRVDDLEGIRAYGVRPEEVADLLLTSYLKQVFEDGFFHADPHTGNLLVTRDGSLAFVDFGTVGVLRPERRDAFIRLMSGVVDEDVESIVAAYHDLGIVPGDEVLEAFKDEIYTTLRQFRTYELGQVDFGEVMEQIPDTLQRYRLTVPLTMMQVVKVLLFLTTICRDLDPGFNFPEQAGPRIAEIRRRQIFSPECFAEILRSAEGRLGDLLDLPQTANATLKKVAAGDVKFYIESPDMLALGASIRYAAKLLLIGMVAAGFMMGSSLVMLSTDRPVEAGLCGVVSSVTFLGYLVAVVIGVVAVYAVLVRRG</sequence>
<dbReference type="GO" id="GO:0016301">
    <property type="term" value="F:kinase activity"/>
    <property type="evidence" value="ECO:0007669"/>
    <property type="project" value="UniProtKB-KW"/>
</dbReference>
<dbReference type="CDD" id="cd05121">
    <property type="entry name" value="ABC1_ADCK3-like"/>
    <property type="match status" value="1"/>
</dbReference>
<accession>A0A8A3S5P2</accession>
<reference evidence="4" key="2">
    <citation type="submission" date="2019-02" db="EMBL/GenBank/DDBJ databases">
        <authorList>
            <person name="Chen S.-C."/>
            <person name="Chien H.-H."/>
            <person name="Lai M.-C."/>
        </authorList>
    </citation>
    <scope>NUCLEOTIDE SEQUENCE</scope>
    <source>
        <strain evidence="4">N2F9704</strain>
    </source>
</reference>
<dbReference type="SUPFAM" id="SSF56112">
    <property type="entry name" value="Protein kinase-like (PK-like)"/>
    <property type="match status" value="1"/>
</dbReference>
<evidence type="ECO:0000256" key="1">
    <source>
        <dbReference type="ARBA" id="ARBA00009670"/>
    </source>
</evidence>
<evidence type="ECO:0000256" key="2">
    <source>
        <dbReference type="SAM" id="Phobius"/>
    </source>
</evidence>
<evidence type="ECO:0000313" key="4">
    <source>
        <dbReference type="EMBL" id="QSZ66946.1"/>
    </source>
</evidence>
<keyword evidence="4" id="KW-0418">Kinase</keyword>
<keyword evidence="4" id="KW-0808">Transferase</keyword>
<evidence type="ECO:0000259" key="3">
    <source>
        <dbReference type="Pfam" id="PF03109"/>
    </source>
</evidence>
<feature type="domain" description="ABC1 atypical kinase-like" evidence="3">
    <location>
        <begin position="87"/>
        <end position="330"/>
    </location>
</feature>
<gene>
    <name evidence="4" type="ORF">RJ40_05280</name>
</gene>
<name>A0A8A3S5P2_9EURY</name>
<keyword evidence="2" id="KW-1133">Transmembrane helix</keyword>
<feature type="transmembrane region" description="Helical" evidence="2">
    <location>
        <begin position="486"/>
        <end position="508"/>
    </location>
</feature>